<dbReference type="Proteomes" id="UP000053825">
    <property type="component" value="Unassembled WGS sequence"/>
</dbReference>
<name>A0A0L7RH28_9HYME</name>
<organism evidence="1 2">
    <name type="scientific">Habropoda laboriosa</name>
    <dbReference type="NCBI Taxonomy" id="597456"/>
    <lineage>
        <taxon>Eukaryota</taxon>
        <taxon>Metazoa</taxon>
        <taxon>Ecdysozoa</taxon>
        <taxon>Arthropoda</taxon>
        <taxon>Hexapoda</taxon>
        <taxon>Insecta</taxon>
        <taxon>Pterygota</taxon>
        <taxon>Neoptera</taxon>
        <taxon>Endopterygota</taxon>
        <taxon>Hymenoptera</taxon>
        <taxon>Apocrita</taxon>
        <taxon>Aculeata</taxon>
        <taxon>Apoidea</taxon>
        <taxon>Anthophila</taxon>
        <taxon>Apidae</taxon>
        <taxon>Habropoda</taxon>
    </lineage>
</organism>
<accession>A0A0L7RH28</accession>
<evidence type="ECO:0000313" key="2">
    <source>
        <dbReference type="Proteomes" id="UP000053825"/>
    </source>
</evidence>
<keyword evidence="2" id="KW-1185">Reference proteome</keyword>
<gene>
    <name evidence="1" type="ORF">WH47_08404</name>
</gene>
<dbReference type="AlphaFoldDB" id="A0A0L7RH28"/>
<sequence>MGSFTVALPDVAGGGIGCTGFVFTYHTRKSSVSAMSRAIGSFKFLTCDLDLAWSAFRRGDRRSWSSSPPPTQHADETILEVLPAHSNHYLYFLLILSYIRVNAWYRKMTHFPFKILLIWERIPFIHFDASLSRRTLFFSLAAAT</sequence>
<reference evidence="1 2" key="1">
    <citation type="submission" date="2015-07" db="EMBL/GenBank/DDBJ databases">
        <title>The genome of Habropoda laboriosa.</title>
        <authorList>
            <person name="Pan H."/>
            <person name="Kapheim K."/>
        </authorList>
    </citation>
    <scope>NUCLEOTIDE SEQUENCE [LARGE SCALE GENOMIC DNA]</scope>
    <source>
        <strain evidence="1">0110345459</strain>
    </source>
</reference>
<dbReference type="EMBL" id="KQ414594">
    <property type="protein sequence ID" value="KOC70143.1"/>
    <property type="molecule type" value="Genomic_DNA"/>
</dbReference>
<protein>
    <submittedName>
        <fullName evidence="1">Uncharacterized protein</fullName>
    </submittedName>
</protein>
<evidence type="ECO:0000313" key="1">
    <source>
        <dbReference type="EMBL" id="KOC70143.1"/>
    </source>
</evidence>
<proteinExistence type="predicted"/>